<keyword evidence="9" id="KW-0175">Coiled coil</keyword>
<evidence type="ECO:0000256" key="4">
    <source>
        <dbReference type="ARBA" id="ARBA00022553"/>
    </source>
</evidence>
<dbReference type="PRINTS" id="PR00344">
    <property type="entry name" value="BCTRLSENSOR"/>
</dbReference>
<dbReference type="OrthoDB" id="9813151at2"/>
<feature type="domain" description="PAS" evidence="12">
    <location>
        <begin position="221"/>
        <end position="259"/>
    </location>
</feature>
<dbReference type="PROSITE" id="PS50109">
    <property type="entry name" value="HIS_KIN"/>
    <property type="match status" value="1"/>
</dbReference>
<dbReference type="InterPro" id="IPR035965">
    <property type="entry name" value="PAS-like_dom_sf"/>
</dbReference>
<dbReference type="InterPro" id="IPR036097">
    <property type="entry name" value="HisK_dim/P_sf"/>
</dbReference>
<name>A0A1I7HJ33_9FIRM</name>
<evidence type="ECO:0000256" key="2">
    <source>
        <dbReference type="ARBA" id="ARBA00004370"/>
    </source>
</evidence>
<dbReference type="FunFam" id="1.10.287.130:FF:000001">
    <property type="entry name" value="Two-component sensor histidine kinase"/>
    <property type="match status" value="1"/>
</dbReference>
<keyword evidence="7" id="KW-0902">Two-component regulatory system</keyword>
<dbReference type="InterPro" id="IPR004358">
    <property type="entry name" value="Sig_transdc_His_kin-like_C"/>
</dbReference>
<keyword evidence="10" id="KW-1133">Transmembrane helix</keyword>
<proteinExistence type="predicted"/>
<evidence type="ECO:0000313" key="13">
    <source>
        <dbReference type="EMBL" id="SFU60770.1"/>
    </source>
</evidence>
<keyword evidence="10" id="KW-0812">Transmembrane</keyword>
<keyword evidence="4" id="KW-0597">Phosphoprotein</keyword>
<dbReference type="Pfam" id="PF13188">
    <property type="entry name" value="PAS_8"/>
    <property type="match status" value="1"/>
</dbReference>
<dbReference type="STRING" id="155865.SAMN05216515_11913"/>
<dbReference type="SUPFAM" id="SSF47384">
    <property type="entry name" value="Homodimeric domain of signal transducing histidine kinase"/>
    <property type="match status" value="1"/>
</dbReference>
<dbReference type="GO" id="GO:0016036">
    <property type="term" value="P:cellular response to phosphate starvation"/>
    <property type="evidence" value="ECO:0007669"/>
    <property type="project" value="TreeGrafter"/>
</dbReference>
<evidence type="ECO:0000256" key="5">
    <source>
        <dbReference type="ARBA" id="ARBA00022679"/>
    </source>
</evidence>
<dbReference type="GO" id="GO:0000155">
    <property type="term" value="F:phosphorelay sensor kinase activity"/>
    <property type="evidence" value="ECO:0007669"/>
    <property type="project" value="InterPro"/>
</dbReference>
<dbReference type="GO" id="GO:0005886">
    <property type="term" value="C:plasma membrane"/>
    <property type="evidence" value="ECO:0007669"/>
    <property type="project" value="TreeGrafter"/>
</dbReference>
<feature type="coiled-coil region" evidence="9">
    <location>
        <begin position="204"/>
        <end position="231"/>
    </location>
</feature>
<dbReference type="InterPro" id="IPR036890">
    <property type="entry name" value="HATPase_C_sf"/>
</dbReference>
<dbReference type="InterPro" id="IPR000014">
    <property type="entry name" value="PAS"/>
</dbReference>
<evidence type="ECO:0000259" key="12">
    <source>
        <dbReference type="PROSITE" id="PS50112"/>
    </source>
</evidence>
<reference evidence="13 14" key="1">
    <citation type="submission" date="2016-10" db="EMBL/GenBank/DDBJ databases">
        <authorList>
            <person name="de Groot N.N."/>
        </authorList>
    </citation>
    <scope>NUCLEOTIDE SEQUENCE [LARGE SCALE GENOMIC DNA]</scope>
    <source>
        <strain evidence="13 14">KHGC13</strain>
    </source>
</reference>
<dbReference type="InterPro" id="IPR050351">
    <property type="entry name" value="BphY/WalK/GraS-like"/>
</dbReference>
<dbReference type="EC" id="2.7.13.3" evidence="3"/>
<dbReference type="PANTHER" id="PTHR45453:SF1">
    <property type="entry name" value="PHOSPHATE REGULON SENSOR PROTEIN PHOR"/>
    <property type="match status" value="1"/>
</dbReference>
<dbReference type="RefSeq" id="WP_090471572.1">
    <property type="nucleotide sequence ID" value="NZ_FOWF01000019.1"/>
</dbReference>
<keyword evidence="5" id="KW-0808">Transferase</keyword>
<dbReference type="InterPro" id="IPR003661">
    <property type="entry name" value="HisK_dim/P_dom"/>
</dbReference>
<evidence type="ECO:0000259" key="11">
    <source>
        <dbReference type="PROSITE" id="PS50109"/>
    </source>
</evidence>
<dbReference type="InterPro" id="IPR005467">
    <property type="entry name" value="His_kinase_dom"/>
</dbReference>
<feature type="transmembrane region" description="Helical" evidence="10">
    <location>
        <begin position="143"/>
        <end position="169"/>
    </location>
</feature>
<comment type="subcellular location">
    <subcellularLocation>
        <location evidence="2">Membrane</location>
    </subcellularLocation>
</comment>
<dbReference type="InterPro" id="IPR003594">
    <property type="entry name" value="HATPase_dom"/>
</dbReference>
<dbReference type="SUPFAM" id="SSF55874">
    <property type="entry name" value="ATPase domain of HSP90 chaperone/DNA topoisomerase II/histidine kinase"/>
    <property type="match status" value="1"/>
</dbReference>
<dbReference type="PANTHER" id="PTHR45453">
    <property type="entry name" value="PHOSPHATE REGULON SENSOR PROTEIN PHOR"/>
    <property type="match status" value="1"/>
</dbReference>
<dbReference type="Proteomes" id="UP000198817">
    <property type="component" value="Unassembled WGS sequence"/>
</dbReference>
<keyword evidence="8 10" id="KW-0472">Membrane</keyword>
<dbReference type="EMBL" id="FPBT01000018">
    <property type="protein sequence ID" value="SFU60770.1"/>
    <property type="molecule type" value="Genomic_DNA"/>
</dbReference>
<evidence type="ECO:0000256" key="10">
    <source>
        <dbReference type="SAM" id="Phobius"/>
    </source>
</evidence>
<dbReference type="Pfam" id="PF00512">
    <property type="entry name" value="HisKA"/>
    <property type="match status" value="1"/>
</dbReference>
<dbReference type="AlphaFoldDB" id="A0A1I7HJ33"/>
<keyword evidence="14" id="KW-1185">Reference proteome</keyword>
<dbReference type="SMART" id="SM00388">
    <property type="entry name" value="HisKA"/>
    <property type="match status" value="1"/>
</dbReference>
<evidence type="ECO:0000256" key="8">
    <source>
        <dbReference type="ARBA" id="ARBA00023136"/>
    </source>
</evidence>
<comment type="catalytic activity">
    <reaction evidence="1">
        <text>ATP + protein L-histidine = ADP + protein N-phospho-L-histidine.</text>
        <dbReference type="EC" id="2.7.13.3"/>
    </reaction>
</comment>
<dbReference type="CDD" id="cd00075">
    <property type="entry name" value="HATPase"/>
    <property type="match status" value="1"/>
</dbReference>
<accession>A0A1I7HJ33</accession>
<evidence type="ECO:0000313" key="14">
    <source>
        <dbReference type="Proteomes" id="UP000198817"/>
    </source>
</evidence>
<evidence type="ECO:0000256" key="9">
    <source>
        <dbReference type="SAM" id="Coils"/>
    </source>
</evidence>
<gene>
    <name evidence="13" type="ORF">SAMN05216508_11813</name>
</gene>
<evidence type="ECO:0000256" key="3">
    <source>
        <dbReference type="ARBA" id="ARBA00012438"/>
    </source>
</evidence>
<dbReference type="GO" id="GO:0004721">
    <property type="term" value="F:phosphoprotein phosphatase activity"/>
    <property type="evidence" value="ECO:0007669"/>
    <property type="project" value="TreeGrafter"/>
</dbReference>
<dbReference type="FunFam" id="3.30.565.10:FF:000006">
    <property type="entry name" value="Sensor histidine kinase WalK"/>
    <property type="match status" value="1"/>
</dbReference>
<feature type="domain" description="Histidine kinase" evidence="11">
    <location>
        <begin position="339"/>
        <end position="554"/>
    </location>
</feature>
<dbReference type="NCBIfam" id="TIGR00229">
    <property type="entry name" value="sensory_box"/>
    <property type="match status" value="1"/>
</dbReference>
<dbReference type="CDD" id="cd00082">
    <property type="entry name" value="HisKA"/>
    <property type="match status" value="1"/>
</dbReference>
<sequence length="557" mass="62885">MTKKIFRAILLGTIAVLVFTTVMLSGIMYRYMTQVSERQLRTQLNLASRGLTMEGTKYFRSLNDENVRITWIDRNGKVLYDSSRSDVSGMENHRDRKEVQEALQKGYGESERYSTTLTEKMLYAARRQPDGTVLRMSVSQYSVWMLLVGMIQPFVIIIIVAVLLSLLLASRLSKRVVKPLNDVDLDHPLENEGCDEIAPILRKIDYQQRQLARQEQSLDRQQDELNTILQNMAEGMILLRRGGKIISINNPAAEILGITGDHTGESLLQICRNLELEELVRKGLDGTPAEQVLALESGRYQVQVMPVREDKEVRGVTVVLFDVTDRELAEQMRREFTANVSHELKTPLHAISGYAELMHSGVVREEDIHHFSGKIYHEAQRTIRLVEDIISLSHLDESPEDLEFTEVHLLETAKDVSVHLAEKASERDIEIVADGEDAVMEGNPSLLTTIITNLADNAVKYGRSGGLVRIRVEDDNDSVHLTVKDNGIGIPKEDQKRIFERFYRVDKSHSRDVGGTGLGLSIVKHGVLLHHGTISLQSEVGKGTEIRITFPKKQTEE</sequence>
<dbReference type="Pfam" id="PF02518">
    <property type="entry name" value="HATPase_c"/>
    <property type="match status" value="1"/>
</dbReference>
<dbReference type="Gene3D" id="3.30.565.10">
    <property type="entry name" value="Histidine kinase-like ATPase, C-terminal domain"/>
    <property type="match status" value="1"/>
</dbReference>
<dbReference type="PROSITE" id="PS50112">
    <property type="entry name" value="PAS"/>
    <property type="match status" value="1"/>
</dbReference>
<organism evidence="13 14">
    <name type="scientific">Eubacterium pyruvativorans</name>
    <dbReference type="NCBI Taxonomy" id="155865"/>
    <lineage>
        <taxon>Bacteria</taxon>
        <taxon>Bacillati</taxon>
        <taxon>Bacillota</taxon>
        <taxon>Clostridia</taxon>
        <taxon>Eubacteriales</taxon>
        <taxon>Eubacteriaceae</taxon>
        <taxon>Eubacterium</taxon>
    </lineage>
</organism>
<dbReference type="Gene3D" id="1.10.287.130">
    <property type="match status" value="1"/>
</dbReference>
<keyword evidence="6 13" id="KW-0418">Kinase</keyword>
<dbReference type="SUPFAM" id="SSF55785">
    <property type="entry name" value="PYP-like sensor domain (PAS domain)"/>
    <property type="match status" value="1"/>
</dbReference>
<evidence type="ECO:0000256" key="7">
    <source>
        <dbReference type="ARBA" id="ARBA00023012"/>
    </source>
</evidence>
<evidence type="ECO:0000256" key="1">
    <source>
        <dbReference type="ARBA" id="ARBA00000085"/>
    </source>
</evidence>
<protein>
    <recommendedName>
        <fullName evidence="3">histidine kinase</fullName>
        <ecNumber evidence="3">2.7.13.3</ecNumber>
    </recommendedName>
</protein>
<dbReference type="Gene3D" id="3.30.450.20">
    <property type="entry name" value="PAS domain"/>
    <property type="match status" value="1"/>
</dbReference>
<evidence type="ECO:0000256" key="6">
    <source>
        <dbReference type="ARBA" id="ARBA00022777"/>
    </source>
</evidence>
<dbReference type="SMART" id="SM00387">
    <property type="entry name" value="HATPase_c"/>
    <property type="match status" value="1"/>
</dbReference>